<dbReference type="Pfam" id="PF01743">
    <property type="entry name" value="PolyA_pol"/>
    <property type="match status" value="1"/>
</dbReference>
<feature type="domain" description="Poly A polymerase head" evidence="8">
    <location>
        <begin position="3"/>
        <end position="35"/>
    </location>
</feature>
<dbReference type="Gene3D" id="1.10.3090.10">
    <property type="entry name" value="cca-adding enzyme, domain 2"/>
    <property type="match status" value="1"/>
</dbReference>
<dbReference type="EMBL" id="BARU01019007">
    <property type="protein sequence ID" value="GAH61601.1"/>
    <property type="molecule type" value="Genomic_DNA"/>
</dbReference>
<keyword evidence="4" id="KW-0548">Nucleotidyltransferase</keyword>
<dbReference type="Pfam" id="PF12627">
    <property type="entry name" value="PolyA_pol_RNAbd"/>
    <property type="match status" value="1"/>
</dbReference>
<evidence type="ECO:0000256" key="7">
    <source>
        <dbReference type="ARBA" id="ARBA00022842"/>
    </source>
</evidence>
<evidence type="ECO:0000256" key="6">
    <source>
        <dbReference type="ARBA" id="ARBA00022741"/>
    </source>
</evidence>
<comment type="caution">
    <text evidence="10">The sequence shown here is derived from an EMBL/GenBank/DDBJ whole genome shotgun (WGS) entry which is preliminary data.</text>
</comment>
<gene>
    <name evidence="10" type="ORF">S03H2_31357</name>
</gene>
<organism evidence="10">
    <name type="scientific">marine sediment metagenome</name>
    <dbReference type="NCBI Taxonomy" id="412755"/>
    <lineage>
        <taxon>unclassified sequences</taxon>
        <taxon>metagenomes</taxon>
        <taxon>ecological metagenomes</taxon>
    </lineage>
</organism>
<protein>
    <recommendedName>
        <fullName evidence="11">Poly A polymerase head domain-containing protein</fullName>
    </recommendedName>
</protein>
<dbReference type="GO" id="GO:0046872">
    <property type="term" value="F:metal ion binding"/>
    <property type="evidence" value="ECO:0007669"/>
    <property type="project" value="UniProtKB-KW"/>
</dbReference>
<evidence type="ECO:0000256" key="4">
    <source>
        <dbReference type="ARBA" id="ARBA00022695"/>
    </source>
</evidence>
<name>X1GUL4_9ZZZZ</name>
<dbReference type="GO" id="GO:0000166">
    <property type="term" value="F:nucleotide binding"/>
    <property type="evidence" value="ECO:0007669"/>
    <property type="project" value="UniProtKB-KW"/>
</dbReference>
<dbReference type="PANTHER" id="PTHR46173">
    <property type="entry name" value="CCA TRNA NUCLEOTIDYLTRANSFERASE 1, MITOCHONDRIAL"/>
    <property type="match status" value="1"/>
</dbReference>
<keyword evidence="5" id="KW-0479">Metal-binding</keyword>
<evidence type="ECO:0000256" key="1">
    <source>
        <dbReference type="ARBA" id="ARBA00001946"/>
    </source>
</evidence>
<evidence type="ECO:0000259" key="9">
    <source>
        <dbReference type="Pfam" id="PF12627"/>
    </source>
</evidence>
<keyword evidence="3" id="KW-0819">tRNA processing</keyword>
<dbReference type="GO" id="GO:0016779">
    <property type="term" value="F:nucleotidyltransferase activity"/>
    <property type="evidence" value="ECO:0007669"/>
    <property type="project" value="UniProtKB-KW"/>
</dbReference>
<dbReference type="Gene3D" id="3.30.460.10">
    <property type="entry name" value="Beta Polymerase, domain 2"/>
    <property type="match status" value="1"/>
</dbReference>
<evidence type="ECO:0000256" key="3">
    <source>
        <dbReference type="ARBA" id="ARBA00022694"/>
    </source>
</evidence>
<dbReference type="PANTHER" id="PTHR46173:SF1">
    <property type="entry name" value="CCA TRNA NUCLEOTIDYLTRANSFERASE 1, MITOCHONDRIAL"/>
    <property type="match status" value="1"/>
</dbReference>
<comment type="cofactor">
    <cofactor evidence="1">
        <name>Mg(2+)</name>
        <dbReference type="ChEBI" id="CHEBI:18420"/>
    </cofactor>
</comment>
<keyword evidence="2" id="KW-0808">Transferase</keyword>
<evidence type="ECO:0000259" key="8">
    <source>
        <dbReference type="Pfam" id="PF01743"/>
    </source>
</evidence>
<dbReference type="GO" id="GO:0000049">
    <property type="term" value="F:tRNA binding"/>
    <property type="evidence" value="ECO:0007669"/>
    <property type="project" value="TreeGrafter"/>
</dbReference>
<evidence type="ECO:0000256" key="5">
    <source>
        <dbReference type="ARBA" id="ARBA00022723"/>
    </source>
</evidence>
<dbReference type="SUPFAM" id="SSF81301">
    <property type="entry name" value="Nucleotidyltransferase"/>
    <property type="match status" value="1"/>
</dbReference>
<keyword evidence="6" id="KW-0547">Nucleotide-binding</keyword>
<keyword evidence="7" id="KW-0460">Magnesium</keyword>
<dbReference type="GO" id="GO:0008033">
    <property type="term" value="P:tRNA processing"/>
    <property type="evidence" value="ECO:0007669"/>
    <property type="project" value="UniProtKB-KW"/>
</dbReference>
<dbReference type="SUPFAM" id="SSF81891">
    <property type="entry name" value="Poly A polymerase C-terminal region-like"/>
    <property type="match status" value="1"/>
</dbReference>
<dbReference type="InterPro" id="IPR032828">
    <property type="entry name" value="PolyA_RNA-bd"/>
</dbReference>
<dbReference type="AlphaFoldDB" id="X1GUL4"/>
<dbReference type="InterPro" id="IPR043519">
    <property type="entry name" value="NT_sf"/>
</dbReference>
<accession>X1GUL4</accession>
<evidence type="ECO:0000313" key="10">
    <source>
        <dbReference type="EMBL" id="GAH61601.1"/>
    </source>
</evidence>
<dbReference type="InterPro" id="IPR002646">
    <property type="entry name" value="PolA_pol_head_dom"/>
</dbReference>
<evidence type="ECO:0000256" key="2">
    <source>
        <dbReference type="ARBA" id="ARBA00022679"/>
    </source>
</evidence>
<feature type="domain" description="tRNA nucleotidyltransferase/poly(A) polymerase RNA and SrmB- binding" evidence="9">
    <location>
        <begin position="62"/>
        <end position="120"/>
    </location>
</feature>
<dbReference type="InterPro" id="IPR050264">
    <property type="entry name" value="Bact_CCA-adding_enz_type3_sf"/>
</dbReference>
<proteinExistence type="predicted"/>
<feature type="non-terminal residue" evidence="10">
    <location>
        <position position="160"/>
    </location>
</feature>
<evidence type="ECO:0008006" key="11">
    <source>
        <dbReference type="Google" id="ProtNLM"/>
    </source>
</evidence>
<reference evidence="10" key="1">
    <citation type="journal article" date="2014" name="Front. Microbiol.">
        <title>High frequency of phylogenetically diverse reductive dehalogenase-homologous genes in deep subseafloor sedimentary metagenomes.</title>
        <authorList>
            <person name="Kawai M."/>
            <person name="Futagami T."/>
            <person name="Toyoda A."/>
            <person name="Takaki Y."/>
            <person name="Nishi S."/>
            <person name="Hori S."/>
            <person name="Arai W."/>
            <person name="Tsubouchi T."/>
            <person name="Morono Y."/>
            <person name="Uchiyama I."/>
            <person name="Ito T."/>
            <person name="Fujiyama A."/>
            <person name="Inagaki F."/>
            <person name="Takami H."/>
        </authorList>
    </citation>
    <scope>NUCLEOTIDE SEQUENCE</scope>
    <source>
        <strain evidence="10">Expedition CK06-06</strain>
    </source>
</reference>
<sequence length="160" mass="18407">MGHRDFTINALAWKGKEGVLDYFSGLMDIQHKLIRGVEDPVERIKEDPLRMLRAVRLACELDFKIEKNTLAAIHKNSGLIQNISPERIRNELIKILISNFPKRGLILLQQLGVWPHILPECLDRKAFEHILNIVDNLPSDLILRLSALLYPGYFSSTSRR</sequence>